<gene>
    <name evidence="1" type="ORF">DMB65_11880</name>
</gene>
<reference evidence="1 2" key="1">
    <citation type="submission" date="2018-05" db="EMBL/GenBank/DDBJ databases">
        <title>Flavobacterium sp. strain IMCC34759, incomplete genome.</title>
        <authorList>
            <person name="Joung Y."/>
            <person name="Cho J."/>
        </authorList>
    </citation>
    <scope>NUCLEOTIDE SEQUENCE [LARGE SCALE GENOMIC DNA]</scope>
    <source>
        <strain evidence="1 2">IMCC34759</strain>
    </source>
</reference>
<evidence type="ECO:0000313" key="1">
    <source>
        <dbReference type="EMBL" id="PXY40601.1"/>
    </source>
</evidence>
<dbReference type="AlphaFoldDB" id="A0A2V4BP12"/>
<protein>
    <submittedName>
        <fullName evidence="1">Uncharacterized protein</fullName>
    </submittedName>
</protein>
<dbReference type="Proteomes" id="UP000247903">
    <property type="component" value="Unassembled WGS sequence"/>
</dbReference>
<accession>A0A2V4BP12</accession>
<evidence type="ECO:0000313" key="2">
    <source>
        <dbReference type="Proteomes" id="UP000247903"/>
    </source>
</evidence>
<dbReference type="EMBL" id="QJHK01000009">
    <property type="protein sequence ID" value="PXY40601.1"/>
    <property type="molecule type" value="Genomic_DNA"/>
</dbReference>
<sequence length="325" mass="37892">MSFNSKINSFFSSFSLELGTAPTRNLIYLYADYVELVSLVSNQNYISSTDMLDRFRDEGIIRQRISDGDQSEANDEDERFIISIYRLIIERKQLFGNDYPFEIKDGDKIKLKESANISNRDKLYIYLLLSSSLNIFSEFQPELTTEFEKLCTVVLKNFLPTHAIVKSFGKDSNYSGTAVKKMESLAADMKIEIDTETMQEVSTRGTQEKGLDLVGWIPFEDNVANIVALLAQCACGKEWYKKLGETSRYNNYFKFHRLNPIHSMFIPFNLVSYNKTNFFKNDEIDNRLIFERKRILNYITDTDFFENYDSKKLVEKCLEFEEDIV</sequence>
<comment type="caution">
    <text evidence="1">The sequence shown here is derived from an EMBL/GenBank/DDBJ whole genome shotgun (WGS) entry which is preliminary data.</text>
</comment>
<keyword evidence="2" id="KW-1185">Reference proteome</keyword>
<name>A0A2V4BP12_9FLAO</name>
<organism evidence="1 2">
    <name type="scientific">Flavobacterium cheongpyeongense</name>
    <dbReference type="NCBI Taxonomy" id="2212651"/>
    <lineage>
        <taxon>Bacteria</taxon>
        <taxon>Pseudomonadati</taxon>
        <taxon>Bacteroidota</taxon>
        <taxon>Flavobacteriia</taxon>
        <taxon>Flavobacteriales</taxon>
        <taxon>Flavobacteriaceae</taxon>
        <taxon>Flavobacterium</taxon>
    </lineage>
</organism>
<proteinExistence type="predicted"/>